<dbReference type="EMBL" id="BQNB010019306">
    <property type="protein sequence ID" value="GJT83928.1"/>
    <property type="molecule type" value="Genomic_DNA"/>
</dbReference>
<dbReference type="PANTHER" id="PTHR31099">
    <property type="entry name" value="OS06G0165300 PROTEIN"/>
    <property type="match status" value="1"/>
</dbReference>
<feature type="coiled-coil region" evidence="1">
    <location>
        <begin position="674"/>
        <end position="708"/>
    </location>
</feature>
<dbReference type="InterPro" id="IPR007321">
    <property type="entry name" value="Transposase_28"/>
</dbReference>
<protein>
    <recommendedName>
        <fullName evidence="3">Transposase (putative) gypsy type domain-containing protein</fullName>
    </recommendedName>
</protein>
<keyword evidence="5" id="KW-1185">Reference proteome</keyword>
<sequence>MSDEERVDTGSRAETSSSSKRDMGSYSSTMKPSDVKALTHKYKIPRDLHPVAVSSEWTMDRLDDDCIGLYEQYFEFAGLRVPFSTFLLAVIRHFHVHISQLVPLGLTRLTLFELYCRSLDIVPSVTLFRVFYKLSKQGDWFSFEKRAGKDFRGKILNETFSCMKKWKGRFFFIDRRAIPDAMCWRHHDSDISDPAPKDGFDEADVVTLTHQPIDIRGIPSGLLFSAGLAVTWEFPKFYPLFKDPEGNGNERALIFSLFVCDFVYIPSLIPHLLCFFFVVITMSEYLRLPFLSGMTIEAGRALTEQDVIPQHTTPPLSSDEPIPGKTDSQQRVEASDPKIVATRIRKAQAAAKRKTEKNRGSEGASGPERGSKRRKEKATDHIPCPTPLQTIEGVTSDASRGENVVSPTQAQGDNLLEIPPHDSANTTTHPCEEHHDEHSGVVGTGDGNFDDDVDEEVNLEGPERHVNDTTERVVLGAESIPPTATRPDNGKSVAQEETPMPDPLLRGLSFLSSSFSYVLFFCFVANRRCSIGVGADGGWSSLPPSLFVPTWGIHQRSRVTTPEECRDLMANLTPSGVQEEMHLLDNNIVLDRAWFTLARGAMAQAHALRQFESLYDTHHALKGDLETTRSHLVRTREDFNIVQNFYNTLSERHRKLREEHAQCSEHLAVVQAEKDGLMATNAEQALRIKELEQQLKSADEVHSSAVKNLEDQLAQKDSALVYAERVSSDRLSENEELRTQLAFAKREKTDAVKKLLPTVVGRLLQSHEYKQSLSVPFNYALQTGWGQGLAEARSEEELREIMMRMNGFDPYSDKKMNAEYERLFSKTYSYVDRISHLSEKSVQDLLKLHPAPPPKDAPKAGSGGVAFAPKLVRAAEVAGSKDTASREISKSKTGPSLQDPDRASGGSKAPPSKKT</sequence>
<dbReference type="Pfam" id="PF04195">
    <property type="entry name" value="Transposase_28"/>
    <property type="match status" value="1"/>
</dbReference>
<feature type="compositionally biased region" description="Basic residues" evidence="2">
    <location>
        <begin position="343"/>
        <end position="356"/>
    </location>
</feature>
<accession>A0ABQ5H7T5</accession>
<proteinExistence type="predicted"/>
<evidence type="ECO:0000256" key="1">
    <source>
        <dbReference type="SAM" id="Coils"/>
    </source>
</evidence>
<evidence type="ECO:0000313" key="5">
    <source>
        <dbReference type="Proteomes" id="UP001151760"/>
    </source>
</evidence>
<feature type="compositionally biased region" description="Polar residues" evidence="2">
    <location>
        <begin position="387"/>
        <end position="398"/>
    </location>
</feature>
<dbReference type="Proteomes" id="UP001151760">
    <property type="component" value="Unassembled WGS sequence"/>
</dbReference>
<keyword evidence="1" id="KW-0175">Coiled coil</keyword>
<feature type="region of interest" description="Disordered" evidence="2">
    <location>
        <begin position="876"/>
        <end position="915"/>
    </location>
</feature>
<dbReference type="PANTHER" id="PTHR31099:SF41">
    <property type="entry name" value="TRANSPOSASE (PUTATIVE), GYPSY TYPE-RELATED"/>
    <property type="match status" value="1"/>
</dbReference>
<feature type="region of interest" description="Disordered" evidence="2">
    <location>
        <begin position="1"/>
        <end position="32"/>
    </location>
</feature>
<reference evidence="4" key="1">
    <citation type="journal article" date="2022" name="Int. J. Mol. Sci.">
        <title>Draft Genome of Tanacetum Coccineum: Genomic Comparison of Closely Related Tanacetum-Family Plants.</title>
        <authorList>
            <person name="Yamashiro T."/>
            <person name="Shiraishi A."/>
            <person name="Nakayama K."/>
            <person name="Satake H."/>
        </authorList>
    </citation>
    <scope>NUCLEOTIDE SEQUENCE</scope>
</reference>
<evidence type="ECO:0000259" key="3">
    <source>
        <dbReference type="Pfam" id="PF04195"/>
    </source>
</evidence>
<name>A0ABQ5H7T5_9ASTR</name>
<evidence type="ECO:0000313" key="4">
    <source>
        <dbReference type="EMBL" id="GJT83928.1"/>
    </source>
</evidence>
<reference evidence="4" key="2">
    <citation type="submission" date="2022-01" db="EMBL/GenBank/DDBJ databases">
        <authorList>
            <person name="Yamashiro T."/>
            <person name="Shiraishi A."/>
            <person name="Satake H."/>
            <person name="Nakayama K."/>
        </authorList>
    </citation>
    <scope>NUCLEOTIDE SEQUENCE</scope>
</reference>
<feature type="domain" description="Transposase (putative) gypsy type" evidence="3">
    <location>
        <begin position="76"/>
        <end position="135"/>
    </location>
</feature>
<comment type="caution">
    <text evidence="4">The sequence shown here is derived from an EMBL/GenBank/DDBJ whole genome shotgun (WGS) entry which is preliminary data.</text>
</comment>
<gene>
    <name evidence="4" type="ORF">Tco_1058270</name>
</gene>
<organism evidence="4 5">
    <name type="scientific">Tanacetum coccineum</name>
    <dbReference type="NCBI Taxonomy" id="301880"/>
    <lineage>
        <taxon>Eukaryota</taxon>
        <taxon>Viridiplantae</taxon>
        <taxon>Streptophyta</taxon>
        <taxon>Embryophyta</taxon>
        <taxon>Tracheophyta</taxon>
        <taxon>Spermatophyta</taxon>
        <taxon>Magnoliopsida</taxon>
        <taxon>eudicotyledons</taxon>
        <taxon>Gunneridae</taxon>
        <taxon>Pentapetalae</taxon>
        <taxon>asterids</taxon>
        <taxon>campanulids</taxon>
        <taxon>Asterales</taxon>
        <taxon>Asteraceae</taxon>
        <taxon>Asteroideae</taxon>
        <taxon>Anthemideae</taxon>
        <taxon>Anthemidinae</taxon>
        <taxon>Tanacetum</taxon>
    </lineage>
</organism>
<evidence type="ECO:0000256" key="2">
    <source>
        <dbReference type="SAM" id="MobiDB-lite"/>
    </source>
</evidence>
<feature type="region of interest" description="Disordered" evidence="2">
    <location>
        <begin position="309"/>
        <end position="455"/>
    </location>
</feature>
<feature type="compositionally biased region" description="Basic and acidic residues" evidence="2">
    <location>
        <begin position="430"/>
        <end position="439"/>
    </location>
</feature>
<feature type="region of interest" description="Disordered" evidence="2">
    <location>
        <begin position="480"/>
        <end position="500"/>
    </location>
</feature>